<accession>A0A8S1KXH6</accession>
<feature type="compositionally biased region" description="Polar residues" evidence="1">
    <location>
        <begin position="151"/>
        <end position="164"/>
    </location>
</feature>
<dbReference type="Proteomes" id="UP000692954">
    <property type="component" value="Unassembled WGS sequence"/>
</dbReference>
<organism evidence="3 4">
    <name type="scientific">Paramecium sonneborni</name>
    <dbReference type="NCBI Taxonomy" id="65129"/>
    <lineage>
        <taxon>Eukaryota</taxon>
        <taxon>Sar</taxon>
        <taxon>Alveolata</taxon>
        <taxon>Ciliophora</taxon>
        <taxon>Intramacronucleata</taxon>
        <taxon>Oligohymenophorea</taxon>
        <taxon>Peniculida</taxon>
        <taxon>Parameciidae</taxon>
        <taxon>Paramecium</taxon>
    </lineage>
</organism>
<keyword evidence="2" id="KW-1133">Transmembrane helix</keyword>
<evidence type="ECO:0000256" key="1">
    <source>
        <dbReference type="SAM" id="MobiDB-lite"/>
    </source>
</evidence>
<gene>
    <name evidence="3" type="ORF">PSON_ATCC_30995.1.T0140138</name>
</gene>
<feature type="transmembrane region" description="Helical" evidence="2">
    <location>
        <begin position="320"/>
        <end position="341"/>
    </location>
</feature>
<dbReference type="AlphaFoldDB" id="A0A8S1KXH6"/>
<keyword evidence="2" id="KW-0472">Membrane</keyword>
<comment type="caution">
    <text evidence="3">The sequence shown here is derived from an EMBL/GenBank/DDBJ whole genome shotgun (WGS) entry which is preliminary data.</text>
</comment>
<evidence type="ECO:0000313" key="4">
    <source>
        <dbReference type="Proteomes" id="UP000692954"/>
    </source>
</evidence>
<keyword evidence="2" id="KW-0812">Transmembrane</keyword>
<evidence type="ECO:0000313" key="3">
    <source>
        <dbReference type="EMBL" id="CAD8060159.1"/>
    </source>
</evidence>
<dbReference type="EMBL" id="CAJJDN010000014">
    <property type="protein sequence ID" value="CAD8060159.1"/>
    <property type="molecule type" value="Genomic_DNA"/>
</dbReference>
<protein>
    <recommendedName>
        <fullName evidence="5">Transmembrane protein</fullName>
    </recommendedName>
</protein>
<feature type="transmembrane region" description="Helical" evidence="2">
    <location>
        <begin position="250"/>
        <end position="267"/>
    </location>
</feature>
<evidence type="ECO:0000256" key="2">
    <source>
        <dbReference type="SAM" id="Phobius"/>
    </source>
</evidence>
<proteinExistence type="predicted"/>
<evidence type="ECO:0008006" key="5">
    <source>
        <dbReference type="Google" id="ProtNLM"/>
    </source>
</evidence>
<sequence length="383" mass="44640">MIFEIQGLDIAIVQISLNFLVSTSFLLRTKCSNSTSTKPQKIDSKKIQKKQSDEGFQTKINIQNQTSSIKKNLSAQKSLKSNEIENINMKKLQSENYPQSSGLLISPNNKIVENDKLMSDTNRQTHRSSLVPILQTQKQQTSSKTSTASQNDFQQNSKQQTDPNKSIIKQLKENPSFVVSNLVKCQQCKADNSIEQSDDIITVERKKNMSVPCEFKDHLDSQKKIEIERREELKFQITKKNILQAQFIQLQNHFLLFSCIFFMQSIIQKVNQRLQLYEEINLNNIMKIQYCYSCIGALYFNVVYATIITFLEKYLNCDRVITRLLFSAYNISIPLFVYSTIQEQNEYLNLEYLLMIGCIYFIQFLVFIFCRIVNWKNYPLTLF</sequence>
<dbReference type="OrthoDB" id="308474at2759"/>
<feature type="compositionally biased region" description="Low complexity" evidence="1">
    <location>
        <begin position="135"/>
        <end position="150"/>
    </location>
</feature>
<feature type="region of interest" description="Disordered" evidence="1">
    <location>
        <begin position="33"/>
        <end position="55"/>
    </location>
</feature>
<feature type="region of interest" description="Disordered" evidence="1">
    <location>
        <begin position="121"/>
        <end position="164"/>
    </location>
</feature>
<keyword evidence="4" id="KW-1185">Reference proteome</keyword>
<feature type="transmembrane region" description="Helical" evidence="2">
    <location>
        <begin position="288"/>
        <end position="308"/>
    </location>
</feature>
<reference evidence="3" key="1">
    <citation type="submission" date="2021-01" db="EMBL/GenBank/DDBJ databases">
        <authorList>
            <consortium name="Genoscope - CEA"/>
            <person name="William W."/>
        </authorList>
    </citation>
    <scope>NUCLEOTIDE SEQUENCE</scope>
</reference>
<feature type="compositionally biased region" description="Basic and acidic residues" evidence="1">
    <location>
        <begin position="40"/>
        <end position="53"/>
    </location>
</feature>
<feature type="transmembrane region" description="Helical" evidence="2">
    <location>
        <begin position="353"/>
        <end position="374"/>
    </location>
</feature>
<name>A0A8S1KXH6_9CILI</name>